<feature type="compositionally biased region" description="Polar residues" evidence="1">
    <location>
        <begin position="270"/>
        <end position="279"/>
    </location>
</feature>
<gene>
    <name evidence="3" type="ORF">K402DRAFT_458748</name>
</gene>
<dbReference type="AlphaFoldDB" id="A0A6G1HH23"/>
<evidence type="ECO:0000313" key="3">
    <source>
        <dbReference type="EMBL" id="KAF1992332.1"/>
    </source>
</evidence>
<feature type="region of interest" description="Disordered" evidence="1">
    <location>
        <begin position="318"/>
        <end position="414"/>
    </location>
</feature>
<feature type="compositionally biased region" description="Basic and acidic residues" evidence="1">
    <location>
        <begin position="199"/>
        <end position="222"/>
    </location>
</feature>
<dbReference type="Proteomes" id="UP000800041">
    <property type="component" value="Unassembled WGS sequence"/>
</dbReference>
<keyword evidence="2" id="KW-0812">Transmembrane</keyword>
<keyword evidence="4" id="KW-1185">Reference proteome</keyword>
<reference evidence="3" key="1">
    <citation type="journal article" date="2020" name="Stud. Mycol.">
        <title>101 Dothideomycetes genomes: a test case for predicting lifestyles and emergence of pathogens.</title>
        <authorList>
            <person name="Haridas S."/>
            <person name="Albert R."/>
            <person name="Binder M."/>
            <person name="Bloem J."/>
            <person name="Labutti K."/>
            <person name="Salamov A."/>
            <person name="Andreopoulos B."/>
            <person name="Baker S."/>
            <person name="Barry K."/>
            <person name="Bills G."/>
            <person name="Bluhm B."/>
            <person name="Cannon C."/>
            <person name="Castanera R."/>
            <person name="Culley D."/>
            <person name="Daum C."/>
            <person name="Ezra D."/>
            <person name="Gonzalez J."/>
            <person name="Henrissat B."/>
            <person name="Kuo A."/>
            <person name="Liang C."/>
            <person name="Lipzen A."/>
            <person name="Lutzoni F."/>
            <person name="Magnuson J."/>
            <person name="Mondo S."/>
            <person name="Nolan M."/>
            <person name="Ohm R."/>
            <person name="Pangilinan J."/>
            <person name="Park H.-J."/>
            <person name="Ramirez L."/>
            <person name="Alfaro M."/>
            <person name="Sun H."/>
            <person name="Tritt A."/>
            <person name="Yoshinaga Y."/>
            <person name="Zwiers L.-H."/>
            <person name="Turgeon B."/>
            <person name="Goodwin S."/>
            <person name="Spatafora J."/>
            <person name="Crous P."/>
            <person name="Grigoriev I."/>
        </authorList>
    </citation>
    <scope>NUCLEOTIDE SEQUENCE</scope>
    <source>
        <strain evidence="3">CBS 113979</strain>
    </source>
</reference>
<organism evidence="3 4">
    <name type="scientific">Aulographum hederae CBS 113979</name>
    <dbReference type="NCBI Taxonomy" id="1176131"/>
    <lineage>
        <taxon>Eukaryota</taxon>
        <taxon>Fungi</taxon>
        <taxon>Dikarya</taxon>
        <taxon>Ascomycota</taxon>
        <taxon>Pezizomycotina</taxon>
        <taxon>Dothideomycetes</taxon>
        <taxon>Pleosporomycetidae</taxon>
        <taxon>Aulographales</taxon>
        <taxon>Aulographaceae</taxon>
    </lineage>
</organism>
<protein>
    <submittedName>
        <fullName evidence="3">Uncharacterized protein</fullName>
    </submittedName>
</protein>
<keyword evidence="2" id="KW-0472">Membrane</keyword>
<feature type="compositionally biased region" description="Pro residues" evidence="1">
    <location>
        <begin position="326"/>
        <end position="339"/>
    </location>
</feature>
<feature type="region of interest" description="Disordered" evidence="1">
    <location>
        <begin position="197"/>
        <end position="279"/>
    </location>
</feature>
<feature type="transmembrane region" description="Helical" evidence="2">
    <location>
        <begin position="46"/>
        <end position="67"/>
    </location>
</feature>
<proteinExistence type="predicted"/>
<feature type="compositionally biased region" description="Low complexity" evidence="1">
    <location>
        <begin position="435"/>
        <end position="457"/>
    </location>
</feature>
<name>A0A6G1HH23_9PEZI</name>
<sequence>MMLPASLLSNTFPAHTVVNRQATNTATGDSAGSILVPSDSLTKTDIGTIVGSVGGFVVLILLGCWLCNSRIKIKRQDQKQKVAEQRARLIEEARTDLLRRLNRRSPSTLERNEDRNVPLSRLSVRVPQMDGLYESWRAGIEDNMRMEGRSEGSIAAARKSGFTEVQKTGVFNPANRPTPTKELRHYPNIDSQAVAENMAEGKRRDEDHTKPSTNVEGKRAEADFNSWNPEGHHTTQSRELSDVHPALRHHYSLGTRTPSRSRTFDVPHSPSLSTPRSFDTITGFKGLPVGSMSGSRRQIDIAEPLTPRRLDFSRLARDSPLRDNHSPPPAFRAPSPPPQEYFLPSSTYTTPNRRRHENSQDTPSGVKSREDQETYRNSPFSVLPLRIRRSDTTASPRLPPLDLGKHSAISPKPSLADQYSDIRRNLHLEDDPFVTSSSQAQAQTQTQTQTQMQTQTQVMPGFGLPNPTISITPGDEDDEDNKSASSNYSSILDEVDPPVESPFHRNPHHLDAGNPYLHPSANNSNHSFSSPSSFLRAPPIPPSRPSSAPPSTTPSTPAFGLSRNPSTTGYSMAQSTFSTARLPTEQDEETFRWLARVRSGSAEGGDEDGSRGVDAGVWKKDVKVEKLAYDGTKMRRRGGSRGW</sequence>
<feature type="region of interest" description="Disordered" evidence="1">
    <location>
        <begin position="434"/>
        <end position="571"/>
    </location>
</feature>
<accession>A0A6G1HH23</accession>
<evidence type="ECO:0000256" key="1">
    <source>
        <dbReference type="SAM" id="MobiDB-lite"/>
    </source>
</evidence>
<keyword evidence="2" id="KW-1133">Transmembrane helix</keyword>
<feature type="compositionally biased region" description="Low complexity" evidence="1">
    <location>
        <begin position="518"/>
        <end position="534"/>
    </location>
</feature>
<feature type="compositionally biased region" description="Pro residues" evidence="1">
    <location>
        <begin position="538"/>
        <end position="552"/>
    </location>
</feature>
<dbReference type="EMBL" id="ML977137">
    <property type="protein sequence ID" value="KAF1992332.1"/>
    <property type="molecule type" value="Genomic_DNA"/>
</dbReference>
<evidence type="ECO:0000313" key="4">
    <source>
        <dbReference type="Proteomes" id="UP000800041"/>
    </source>
</evidence>
<evidence type="ECO:0000256" key="2">
    <source>
        <dbReference type="SAM" id="Phobius"/>
    </source>
</evidence>